<evidence type="ECO:0000313" key="4">
    <source>
        <dbReference type="Proteomes" id="UP001271723"/>
    </source>
</evidence>
<accession>A0ABU4KYE1</accession>
<evidence type="ECO:0000256" key="1">
    <source>
        <dbReference type="SAM" id="MobiDB-lite"/>
    </source>
</evidence>
<dbReference type="EMBL" id="JARAVY010000002">
    <property type="protein sequence ID" value="MDX2908411.1"/>
    <property type="molecule type" value="Genomic_DNA"/>
</dbReference>
<comment type="caution">
    <text evidence="3">The sequence shown here is derived from an EMBL/GenBank/DDBJ whole genome shotgun (WGS) entry which is preliminary data.</text>
</comment>
<sequence length="202" mass="21289">MRMATENYEGFGPAPVTVVCPRCGTSGPAVRTVPDACAAPDSPGSGLSDRLAKAPGTESRFDSVMHFLEGMVLTGVCAGLAQHGVQGGKPLFTIGGSVLAVLLFFGTLWVIRGEARERATVTAGRPRVEALWNPAHHCASCDSVFYPSGSPWPGPLTTDQFRKFVWTEAGFHKQLDEKLKQLELPPRAPGTPSAPGGAHGHA</sequence>
<organism evidence="3 4">
    <name type="scientific">Streptomyces griseiscabiei</name>
    <dbReference type="NCBI Taxonomy" id="2993540"/>
    <lineage>
        <taxon>Bacteria</taxon>
        <taxon>Bacillati</taxon>
        <taxon>Actinomycetota</taxon>
        <taxon>Actinomycetes</taxon>
        <taxon>Kitasatosporales</taxon>
        <taxon>Streptomycetaceae</taxon>
        <taxon>Streptomyces</taxon>
    </lineage>
</organism>
<name>A0ABU4KYE1_9ACTN</name>
<gene>
    <name evidence="3" type="ORF">PV517_06785</name>
</gene>
<proteinExistence type="predicted"/>
<protein>
    <recommendedName>
        <fullName evidence="5">Integral membrane protein</fullName>
    </recommendedName>
</protein>
<evidence type="ECO:0000256" key="2">
    <source>
        <dbReference type="SAM" id="Phobius"/>
    </source>
</evidence>
<keyword evidence="2" id="KW-1133">Transmembrane helix</keyword>
<dbReference type="Proteomes" id="UP001271723">
    <property type="component" value="Unassembled WGS sequence"/>
</dbReference>
<keyword evidence="4" id="KW-1185">Reference proteome</keyword>
<feature type="transmembrane region" description="Helical" evidence="2">
    <location>
        <begin position="91"/>
        <end position="111"/>
    </location>
</feature>
<keyword evidence="2" id="KW-0812">Transmembrane</keyword>
<feature type="transmembrane region" description="Helical" evidence="2">
    <location>
        <begin position="67"/>
        <end position="85"/>
    </location>
</feature>
<reference evidence="3 4" key="1">
    <citation type="journal article" date="2023" name="Microb. Genom.">
        <title>Mesoterricola silvestris gen. nov., sp. nov., Mesoterricola sediminis sp. nov., Geothrix oryzae sp. nov., Geothrix edaphica sp. nov., Geothrix rubra sp. nov., and Geothrix limicola sp. nov., six novel members of Acidobacteriota isolated from soils.</title>
        <authorList>
            <person name="Weisberg A.J."/>
            <person name="Pearce E."/>
            <person name="Kramer C.G."/>
            <person name="Chang J.H."/>
            <person name="Clarke C.R."/>
        </authorList>
    </citation>
    <scope>NUCLEOTIDE SEQUENCE [LARGE SCALE GENOMIC DNA]</scope>
    <source>
        <strain evidence="3 4">NRRL_B-2795</strain>
    </source>
</reference>
<evidence type="ECO:0000313" key="3">
    <source>
        <dbReference type="EMBL" id="MDX2908411.1"/>
    </source>
</evidence>
<feature type="region of interest" description="Disordered" evidence="1">
    <location>
        <begin position="183"/>
        <end position="202"/>
    </location>
</feature>
<keyword evidence="2" id="KW-0472">Membrane</keyword>
<evidence type="ECO:0008006" key="5">
    <source>
        <dbReference type="Google" id="ProtNLM"/>
    </source>
</evidence>